<gene>
    <name evidence="1" type="ORF">BDY19DRAFT_979602</name>
</gene>
<sequence length="70" mass="8012">MWKTLTRWGFAQTLTVTATGRISEDMVVIMNRYWTDDGAARRNMCISMYNSSDGGLSTMYVDEQRDCCLS</sequence>
<dbReference type="EMBL" id="MU274974">
    <property type="protein sequence ID" value="KAI0083301.1"/>
    <property type="molecule type" value="Genomic_DNA"/>
</dbReference>
<organism evidence="1 2">
    <name type="scientific">Irpex rosettiformis</name>
    <dbReference type="NCBI Taxonomy" id="378272"/>
    <lineage>
        <taxon>Eukaryota</taxon>
        <taxon>Fungi</taxon>
        <taxon>Dikarya</taxon>
        <taxon>Basidiomycota</taxon>
        <taxon>Agaricomycotina</taxon>
        <taxon>Agaricomycetes</taxon>
        <taxon>Polyporales</taxon>
        <taxon>Irpicaceae</taxon>
        <taxon>Irpex</taxon>
    </lineage>
</organism>
<name>A0ACB8TMQ8_9APHY</name>
<evidence type="ECO:0000313" key="2">
    <source>
        <dbReference type="Proteomes" id="UP001055072"/>
    </source>
</evidence>
<evidence type="ECO:0000313" key="1">
    <source>
        <dbReference type="EMBL" id="KAI0083301.1"/>
    </source>
</evidence>
<dbReference type="Proteomes" id="UP001055072">
    <property type="component" value="Unassembled WGS sequence"/>
</dbReference>
<reference evidence="1" key="1">
    <citation type="journal article" date="2021" name="Environ. Microbiol.">
        <title>Gene family expansions and transcriptome signatures uncover fungal adaptations to wood decay.</title>
        <authorList>
            <person name="Hage H."/>
            <person name="Miyauchi S."/>
            <person name="Viragh M."/>
            <person name="Drula E."/>
            <person name="Min B."/>
            <person name="Chaduli D."/>
            <person name="Navarro D."/>
            <person name="Favel A."/>
            <person name="Norest M."/>
            <person name="Lesage-Meessen L."/>
            <person name="Balint B."/>
            <person name="Merenyi Z."/>
            <person name="de Eugenio L."/>
            <person name="Morin E."/>
            <person name="Martinez A.T."/>
            <person name="Baldrian P."/>
            <person name="Stursova M."/>
            <person name="Martinez M.J."/>
            <person name="Novotny C."/>
            <person name="Magnuson J.K."/>
            <person name="Spatafora J.W."/>
            <person name="Maurice S."/>
            <person name="Pangilinan J."/>
            <person name="Andreopoulos W."/>
            <person name="LaButti K."/>
            <person name="Hundley H."/>
            <person name="Na H."/>
            <person name="Kuo A."/>
            <person name="Barry K."/>
            <person name="Lipzen A."/>
            <person name="Henrissat B."/>
            <person name="Riley R."/>
            <person name="Ahrendt S."/>
            <person name="Nagy L.G."/>
            <person name="Grigoriev I.V."/>
            <person name="Martin F."/>
            <person name="Rosso M.N."/>
        </authorList>
    </citation>
    <scope>NUCLEOTIDE SEQUENCE</scope>
    <source>
        <strain evidence="1">CBS 384.51</strain>
    </source>
</reference>
<keyword evidence="2" id="KW-1185">Reference proteome</keyword>
<protein>
    <submittedName>
        <fullName evidence="1">Uncharacterized protein</fullName>
    </submittedName>
</protein>
<proteinExistence type="predicted"/>
<accession>A0ACB8TMQ8</accession>
<comment type="caution">
    <text evidence="1">The sequence shown here is derived from an EMBL/GenBank/DDBJ whole genome shotgun (WGS) entry which is preliminary data.</text>
</comment>